<dbReference type="AlphaFoldDB" id="A0A095ZLG2"/>
<dbReference type="EC" id="2.8.1.8" evidence="8"/>
<evidence type="ECO:0000256" key="7">
    <source>
        <dbReference type="ARBA" id="ARBA00047326"/>
    </source>
</evidence>
<evidence type="ECO:0000256" key="2">
    <source>
        <dbReference type="ARBA" id="ARBA00022679"/>
    </source>
</evidence>
<evidence type="ECO:0000256" key="1">
    <source>
        <dbReference type="ARBA" id="ARBA00022485"/>
    </source>
</evidence>
<dbReference type="RefSeq" id="WP_036872300.1">
    <property type="nucleotide sequence ID" value="NZ_JRNN01000040.1"/>
</dbReference>
<feature type="binding site" evidence="8">
    <location>
        <position position="53"/>
    </location>
    <ligand>
        <name>[4Fe-4S] cluster</name>
        <dbReference type="ChEBI" id="CHEBI:49883"/>
        <label>1</label>
    </ligand>
</feature>
<keyword evidence="6 8" id="KW-0411">Iron-sulfur</keyword>
<feature type="binding site" evidence="8">
    <location>
        <position position="72"/>
    </location>
    <ligand>
        <name>[4Fe-4S] cluster</name>
        <dbReference type="ChEBI" id="CHEBI:49883"/>
        <label>2</label>
        <note>4Fe-4S-S-AdoMet</note>
    </ligand>
</feature>
<reference evidence="10 11" key="1">
    <citation type="submission" date="2014-07" db="EMBL/GenBank/DDBJ databases">
        <authorList>
            <person name="McCorrison J."/>
            <person name="Sanka R."/>
            <person name="Torralba M."/>
            <person name="Gillis M."/>
            <person name="Haft D.H."/>
            <person name="Methe B."/>
            <person name="Sutton G."/>
            <person name="Nelson K.E."/>
        </authorList>
    </citation>
    <scope>NUCLEOTIDE SEQUENCE [LARGE SCALE GENOMIC DNA]</scope>
    <source>
        <strain evidence="10 11">DNF00853</strain>
    </source>
</reference>
<comment type="subcellular location">
    <subcellularLocation>
        <location evidence="8">Cytoplasm</location>
    </subcellularLocation>
</comment>
<evidence type="ECO:0000256" key="3">
    <source>
        <dbReference type="ARBA" id="ARBA00022691"/>
    </source>
</evidence>
<dbReference type="GO" id="GO:0051539">
    <property type="term" value="F:4 iron, 4 sulfur cluster binding"/>
    <property type="evidence" value="ECO:0007669"/>
    <property type="project" value="UniProtKB-UniRule"/>
</dbReference>
<keyword evidence="2 8" id="KW-0808">Transferase</keyword>
<feature type="binding site" evidence="8">
    <location>
        <position position="277"/>
    </location>
    <ligand>
        <name>[4Fe-4S] cluster</name>
        <dbReference type="ChEBI" id="CHEBI:49883"/>
        <label>1</label>
    </ligand>
</feature>
<accession>A0A095ZLG2</accession>
<comment type="cofactor">
    <cofactor evidence="8">
        <name>[4Fe-4S] cluster</name>
        <dbReference type="ChEBI" id="CHEBI:49883"/>
    </cofactor>
    <text evidence="8">Binds 2 [4Fe-4S] clusters per subunit. One cluster is coordinated with 3 cysteines and an exchangeable S-adenosyl-L-methionine.</text>
</comment>
<dbReference type="InterPro" id="IPR003698">
    <property type="entry name" value="Lipoyl_synth"/>
</dbReference>
<dbReference type="UniPathway" id="UPA00538">
    <property type="reaction ID" value="UER00593"/>
</dbReference>
<dbReference type="PANTHER" id="PTHR10949">
    <property type="entry name" value="LIPOYL SYNTHASE"/>
    <property type="match status" value="1"/>
</dbReference>
<dbReference type="GO" id="GO:0009249">
    <property type="term" value="P:protein lipoylation"/>
    <property type="evidence" value="ECO:0007669"/>
    <property type="project" value="UniProtKB-UniRule"/>
</dbReference>
<comment type="similarity">
    <text evidence="8">Belongs to the radical SAM superfamily. Lipoyl synthase family.</text>
</comment>
<evidence type="ECO:0000256" key="5">
    <source>
        <dbReference type="ARBA" id="ARBA00023004"/>
    </source>
</evidence>
<comment type="function">
    <text evidence="8">Catalyzes the radical-mediated insertion of two sulfur atoms into the C-6 and C-8 positions of the octanoyl moiety bound to the lipoyl domains of lipoate-dependent enzymes, thereby converting the octanoylated domains into lipoylated derivatives.</text>
</comment>
<dbReference type="EMBL" id="JRNN01000040">
    <property type="protein sequence ID" value="KGF35533.1"/>
    <property type="molecule type" value="Genomic_DNA"/>
</dbReference>
<sequence>MDKTQRKPILRKPRWLYTPIEGGKKYGMVEDTIAQNGLHTICSSGKCPNRAHCWKHGTATFMILGDRCTRACRFCATMTGHPLPPDGTEPIKIARSVKAMGLKHAVITSVDRDDLPDKGAAHWAETIREVRRLCPDTIIEILIPDYRGRELQTVLDAQPDIVGHNLETIERLTPSVRSRATYRNSMAVLQEIATAGFIAKTGIMVGLGEQPDEVTQLLRDAREAGCRMLTIGQYLQPSSAQLDVVEYVHPDTFALYKQQALELGFDHVESGPLVRSSYMAEQSFVSMMVKSNDTNSDASKVPANRQV</sequence>
<feature type="binding site" evidence="8">
    <location>
        <position position="42"/>
    </location>
    <ligand>
        <name>[4Fe-4S] cluster</name>
        <dbReference type="ChEBI" id="CHEBI:49883"/>
        <label>1</label>
    </ligand>
</feature>
<dbReference type="NCBIfam" id="NF004019">
    <property type="entry name" value="PRK05481.1"/>
    <property type="match status" value="1"/>
</dbReference>
<dbReference type="SUPFAM" id="SSF102114">
    <property type="entry name" value="Radical SAM enzymes"/>
    <property type="match status" value="1"/>
</dbReference>
<feature type="binding site" evidence="8">
    <location>
        <position position="68"/>
    </location>
    <ligand>
        <name>[4Fe-4S] cluster</name>
        <dbReference type="ChEBI" id="CHEBI:49883"/>
        <label>2</label>
        <note>4Fe-4S-S-AdoMet</note>
    </ligand>
</feature>
<evidence type="ECO:0000256" key="4">
    <source>
        <dbReference type="ARBA" id="ARBA00022723"/>
    </source>
</evidence>
<dbReference type="SFLD" id="SFLDS00029">
    <property type="entry name" value="Radical_SAM"/>
    <property type="match status" value="1"/>
</dbReference>
<dbReference type="InterPro" id="IPR058240">
    <property type="entry name" value="rSAM_sf"/>
</dbReference>
<dbReference type="InterPro" id="IPR006638">
    <property type="entry name" value="Elp3/MiaA/NifB-like_rSAM"/>
</dbReference>
<name>A0A095ZLG2_9BACT</name>
<evidence type="ECO:0000313" key="10">
    <source>
        <dbReference type="EMBL" id="KGF35533.1"/>
    </source>
</evidence>
<dbReference type="SMART" id="SM00729">
    <property type="entry name" value="Elp3"/>
    <property type="match status" value="1"/>
</dbReference>
<dbReference type="Proteomes" id="UP000029556">
    <property type="component" value="Unassembled WGS sequence"/>
</dbReference>
<keyword evidence="3 8" id="KW-0949">S-adenosyl-L-methionine</keyword>
<keyword evidence="8" id="KW-0963">Cytoplasm</keyword>
<keyword evidence="4 8" id="KW-0479">Metal-binding</keyword>
<dbReference type="NCBIfam" id="TIGR00510">
    <property type="entry name" value="lipA"/>
    <property type="match status" value="1"/>
</dbReference>
<comment type="caution">
    <text evidence="10">The sequence shown here is derived from an EMBL/GenBank/DDBJ whole genome shotgun (WGS) entry which is preliminary data.</text>
</comment>
<dbReference type="InterPro" id="IPR013785">
    <property type="entry name" value="Aldolase_TIM"/>
</dbReference>
<dbReference type="GO" id="GO:0046872">
    <property type="term" value="F:metal ion binding"/>
    <property type="evidence" value="ECO:0007669"/>
    <property type="project" value="UniProtKB-KW"/>
</dbReference>
<keyword evidence="1 8" id="KW-0004">4Fe-4S</keyword>
<feature type="binding site" evidence="8">
    <location>
        <position position="75"/>
    </location>
    <ligand>
        <name>[4Fe-4S] cluster</name>
        <dbReference type="ChEBI" id="CHEBI:49883"/>
        <label>2</label>
        <note>4Fe-4S-S-AdoMet</note>
    </ligand>
</feature>
<feature type="domain" description="Radical SAM core" evidence="9">
    <location>
        <begin position="54"/>
        <end position="266"/>
    </location>
</feature>
<dbReference type="Gene3D" id="3.20.20.70">
    <property type="entry name" value="Aldolase class I"/>
    <property type="match status" value="1"/>
</dbReference>
<dbReference type="PIRSF" id="PIRSF005963">
    <property type="entry name" value="Lipoyl_synth"/>
    <property type="match status" value="1"/>
</dbReference>
<evidence type="ECO:0000313" key="11">
    <source>
        <dbReference type="Proteomes" id="UP000029556"/>
    </source>
</evidence>
<dbReference type="OrthoDB" id="9787898at2"/>
<dbReference type="HAMAP" id="MF_00206">
    <property type="entry name" value="Lipoyl_synth"/>
    <property type="match status" value="1"/>
</dbReference>
<feature type="binding site" evidence="8">
    <location>
        <position position="47"/>
    </location>
    <ligand>
        <name>[4Fe-4S] cluster</name>
        <dbReference type="ChEBI" id="CHEBI:49883"/>
        <label>1</label>
    </ligand>
</feature>
<dbReference type="PANTHER" id="PTHR10949:SF0">
    <property type="entry name" value="LIPOYL SYNTHASE, MITOCHONDRIAL"/>
    <property type="match status" value="1"/>
</dbReference>
<dbReference type="PROSITE" id="PS51918">
    <property type="entry name" value="RADICAL_SAM"/>
    <property type="match status" value="1"/>
</dbReference>
<dbReference type="SFLD" id="SFLDF00271">
    <property type="entry name" value="lipoyl_synthase"/>
    <property type="match status" value="1"/>
</dbReference>
<dbReference type="Pfam" id="PF04055">
    <property type="entry name" value="Radical_SAM"/>
    <property type="match status" value="1"/>
</dbReference>
<evidence type="ECO:0000256" key="8">
    <source>
        <dbReference type="HAMAP-Rule" id="MF_00206"/>
    </source>
</evidence>
<comment type="catalytic activity">
    <reaction evidence="7 8">
        <text>[[Fe-S] cluster scaffold protein carrying a second [4Fe-4S](2+) cluster] + N(6)-octanoyl-L-lysyl-[protein] + 2 oxidized [2Fe-2S]-[ferredoxin] + 2 S-adenosyl-L-methionine + 4 H(+) = [[Fe-S] cluster scaffold protein] + N(6)-[(R)-dihydrolipoyl]-L-lysyl-[protein] + 4 Fe(3+) + 2 hydrogen sulfide + 2 5'-deoxyadenosine + 2 L-methionine + 2 reduced [2Fe-2S]-[ferredoxin]</text>
        <dbReference type="Rhea" id="RHEA:16585"/>
        <dbReference type="Rhea" id="RHEA-COMP:9928"/>
        <dbReference type="Rhea" id="RHEA-COMP:10000"/>
        <dbReference type="Rhea" id="RHEA-COMP:10001"/>
        <dbReference type="Rhea" id="RHEA-COMP:10475"/>
        <dbReference type="Rhea" id="RHEA-COMP:14568"/>
        <dbReference type="Rhea" id="RHEA-COMP:14569"/>
        <dbReference type="ChEBI" id="CHEBI:15378"/>
        <dbReference type="ChEBI" id="CHEBI:17319"/>
        <dbReference type="ChEBI" id="CHEBI:29034"/>
        <dbReference type="ChEBI" id="CHEBI:29919"/>
        <dbReference type="ChEBI" id="CHEBI:33722"/>
        <dbReference type="ChEBI" id="CHEBI:33737"/>
        <dbReference type="ChEBI" id="CHEBI:33738"/>
        <dbReference type="ChEBI" id="CHEBI:57844"/>
        <dbReference type="ChEBI" id="CHEBI:59789"/>
        <dbReference type="ChEBI" id="CHEBI:78809"/>
        <dbReference type="ChEBI" id="CHEBI:83100"/>
        <dbReference type="EC" id="2.8.1.8"/>
    </reaction>
</comment>
<dbReference type="SFLD" id="SFLDG01058">
    <property type="entry name" value="lipoyl_synthase_like"/>
    <property type="match status" value="1"/>
</dbReference>
<evidence type="ECO:0000256" key="6">
    <source>
        <dbReference type="ARBA" id="ARBA00023014"/>
    </source>
</evidence>
<dbReference type="NCBIfam" id="NF009544">
    <property type="entry name" value="PRK12928.1"/>
    <property type="match status" value="1"/>
</dbReference>
<dbReference type="InterPro" id="IPR007197">
    <property type="entry name" value="rSAM"/>
</dbReference>
<evidence type="ECO:0000259" key="9">
    <source>
        <dbReference type="PROSITE" id="PS51918"/>
    </source>
</evidence>
<gene>
    <name evidence="8" type="primary">lipA</name>
    <name evidence="10" type="ORF">HMPREF2137_04610</name>
</gene>
<organism evidence="10 11">
    <name type="scientific">Hoylesella buccalis DNF00853</name>
    <dbReference type="NCBI Taxonomy" id="1401074"/>
    <lineage>
        <taxon>Bacteria</taxon>
        <taxon>Pseudomonadati</taxon>
        <taxon>Bacteroidota</taxon>
        <taxon>Bacteroidia</taxon>
        <taxon>Bacteroidales</taxon>
        <taxon>Prevotellaceae</taxon>
        <taxon>Hoylesella</taxon>
    </lineage>
</organism>
<protein>
    <recommendedName>
        <fullName evidence="8">Lipoyl synthase</fullName>
        <ecNumber evidence="8">2.8.1.8</ecNumber>
    </recommendedName>
    <alternativeName>
        <fullName evidence="8">Lip-syn</fullName>
        <shortName evidence="8">LS</shortName>
    </alternativeName>
    <alternativeName>
        <fullName evidence="8">Lipoate synthase</fullName>
    </alternativeName>
    <alternativeName>
        <fullName evidence="8">Lipoic acid synthase</fullName>
    </alternativeName>
    <alternativeName>
        <fullName evidence="8">Sulfur insertion protein LipA</fullName>
    </alternativeName>
</protein>
<dbReference type="CDD" id="cd01335">
    <property type="entry name" value="Radical_SAM"/>
    <property type="match status" value="1"/>
</dbReference>
<dbReference type="GO" id="GO:0005737">
    <property type="term" value="C:cytoplasm"/>
    <property type="evidence" value="ECO:0007669"/>
    <property type="project" value="UniProtKB-SubCell"/>
</dbReference>
<dbReference type="GO" id="GO:0016992">
    <property type="term" value="F:lipoate synthase activity"/>
    <property type="evidence" value="ECO:0007669"/>
    <property type="project" value="UniProtKB-UniRule"/>
</dbReference>
<keyword evidence="5 8" id="KW-0408">Iron</keyword>
<proteinExistence type="inferred from homology"/>
<comment type="pathway">
    <text evidence="8">Protein modification; protein lipoylation via endogenous pathway; protein N(6)-(lipoyl)lysine from octanoyl-[acyl-carrier-protein]: step 2/2.</text>
</comment>